<evidence type="ECO:0008006" key="2">
    <source>
        <dbReference type="Google" id="ProtNLM"/>
    </source>
</evidence>
<comment type="caution">
    <text evidence="1">The sequence shown here is derived from an EMBL/GenBank/DDBJ whole genome shotgun (WGS) entry which is preliminary data.</text>
</comment>
<sequence>MAQKKTDLEKSKLLKANNRMRLANIANRQSGEQAEAALDKRERRRLDQERGLLPFAVKLPQTLIVRLNERAAAQNKPLQELVAELLEKGLSSSGGTA</sequence>
<reference evidence="1" key="1">
    <citation type="submission" date="2016-10" db="EMBL/GenBank/DDBJ databases">
        <title>Sequence of Gallionella enrichment culture.</title>
        <authorList>
            <person name="Poehlein A."/>
            <person name="Muehling M."/>
            <person name="Daniel R."/>
        </authorList>
    </citation>
    <scope>NUCLEOTIDE SEQUENCE</scope>
</reference>
<protein>
    <recommendedName>
        <fullName evidence="2">LexA regulated protein</fullName>
    </recommendedName>
</protein>
<dbReference type="AlphaFoldDB" id="A0A1J5T3G3"/>
<gene>
    <name evidence="1" type="ORF">GALL_109580</name>
</gene>
<dbReference type="EMBL" id="MLJW01000041">
    <property type="protein sequence ID" value="OIR06710.1"/>
    <property type="molecule type" value="Genomic_DNA"/>
</dbReference>
<proteinExistence type="predicted"/>
<organism evidence="1">
    <name type="scientific">mine drainage metagenome</name>
    <dbReference type="NCBI Taxonomy" id="410659"/>
    <lineage>
        <taxon>unclassified sequences</taxon>
        <taxon>metagenomes</taxon>
        <taxon>ecological metagenomes</taxon>
    </lineage>
</organism>
<name>A0A1J5T3G3_9ZZZZ</name>
<accession>A0A1J5T3G3</accession>
<evidence type="ECO:0000313" key="1">
    <source>
        <dbReference type="EMBL" id="OIR06710.1"/>
    </source>
</evidence>